<keyword evidence="1" id="KW-0472">Membrane</keyword>
<gene>
    <name evidence="3" type="ORF">AB3N04_08135</name>
</gene>
<accession>A0AB39BX66</accession>
<organism evidence="3">
    <name type="scientific">Alkalihalophilus sp. As8PL</name>
    <dbReference type="NCBI Taxonomy" id="3237103"/>
    <lineage>
        <taxon>Bacteria</taxon>
        <taxon>Bacillati</taxon>
        <taxon>Bacillota</taxon>
        <taxon>Bacilli</taxon>
        <taxon>Bacillales</taxon>
        <taxon>Bacillaceae</taxon>
        <taxon>Alkalihalophilus</taxon>
    </lineage>
</organism>
<dbReference type="AlphaFoldDB" id="A0AB39BX66"/>
<feature type="domain" description="DUF418" evidence="2">
    <location>
        <begin position="234"/>
        <end position="387"/>
    </location>
</feature>
<feature type="transmembrane region" description="Helical" evidence="1">
    <location>
        <begin position="252"/>
        <end position="270"/>
    </location>
</feature>
<feature type="transmembrane region" description="Helical" evidence="1">
    <location>
        <begin position="210"/>
        <end position="232"/>
    </location>
</feature>
<feature type="transmembrane region" description="Helical" evidence="1">
    <location>
        <begin position="23"/>
        <end position="43"/>
    </location>
</feature>
<feature type="transmembrane region" description="Helical" evidence="1">
    <location>
        <begin position="345"/>
        <end position="369"/>
    </location>
</feature>
<evidence type="ECO:0000259" key="2">
    <source>
        <dbReference type="Pfam" id="PF04235"/>
    </source>
</evidence>
<protein>
    <submittedName>
        <fullName evidence="3">DUF418 domain-containing protein</fullName>
    </submittedName>
</protein>
<feature type="transmembrane region" description="Helical" evidence="1">
    <location>
        <begin position="63"/>
        <end position="86"/>
    </location>
</feature>
<feature type="transmembrane region" description="Helical" evidence="1">
    <location>
        <begin position="282"/>
        <end position="300"/>
    </location>
</feature>
<evidence type="ECO:0000256" key="1">
    <source>
        <dbReference type="SAM" id="Phobius"/>
    </source>
</evidence>
<dbReference type="PANTHER" id="PTHR30590:SF2">
    <property type="entry name" value="INNER MEMBRANE PROTEIN"/>
    <property type="match status" value="1"/>
</dbReference>
<name>A0AB39BX66_9BACI</name>
<dbReference type="PANTHER" id="PTHR30590">
    <property type="entry name" value="INNER MEMBRANE PROTEIN"/>
    <property type="match status" value="1"/>
</dbReference>
<feature type="transmembrane region" description="Helical" evidence="1">
    <location>
        <begin position="146"/>
        <end position="163"/>
    </location>
</feature>
<dbReference type="Pfam" id="PF04235">
    <property type="entry name" value="DUF418"/>
    <property type="match status" value="1"/>
</dbReference>
<reference evidence="3" key="1">
    <citation type="submission" date="2024-07" db="EMBL/GenBank/DDBJ databases">
        <title>Identification and characteristics of an arsenic-resistant bacterial isolate, which belongs to a novel species.</title>
        <authorList>
            <person name="Juszczyk A."/>
            <person name="Kowalczyk A."/>
            <person name="Was K."/>
            <person name="Kosowicz W."/>
            <person name="Budzyn A."/>
            <person name="Latowski D."/>
        </authorList>
    </citation>
    <scope>NUCLEOTIDE SEQUENCE</scope>
    <source>
        <strain evidence="3">As8PL</strain>
    </source>
</reference>
<feature type="transmembrane region" description="Helical" evidence="1">
    <location>
        <begin position="124"/>
        <end position="139"/>
    </location>
</feature>
<keyword evidence="1" id="KW-0812">Transmembrane</keyword>
<evidence type="ECO:0000313" key="3">
    <source>
        <dbReference type="EMBL" id="XDI38278.1"/>
    </source>
</evidence>
<keyword evidence="1" id="KW-1133">Transmembrane helix</keyword>
<dbReference type="InterPro" id="IPR052529">
    <property type="entry name" value="Bact_Transport_Assoc"/>
</dbReference>
<dbReference type="InterPro" id="IPR007349">
    <property type="entry name" value="DUF418"/>
</dbReference>
<dbReference type="RefSeq" id="WP_368505590.1">
    <property type="nucleotide sequence ID" value="NZ_CP162551.1"/>
</dbReference>
<proteinExistence type="predicted"/>
<sequence length="396" mass="45336">MTTRATSIQDNERIASLDMMRGLALLGILLANSLHFQYGLFLIPNLHDYYPLGMIDRITENAILFLATASFYTLFSFLFGYGMALLKERLEQRELRFGTVYFRRMSILLVVGFLHYLLIWDGDILLTYALGGMLLYFFLRLKEKGLLVWSLILLLLMATSIGMPEDESTLVVEDSLASYSVIEKEVLTSGSYAEVVQFRLTEDMFGLGGYGQILVILSAMIAVIGMFLLGAFVARKKWLLNIDHHRTMLKKVWWITLLVGFPTKIPHAFIGDSYQYEMLHMTIGGPLVAMFYATSIALLATNPTARKWLQPFAMVGRLSLTNYLMQSIVFTTLFYGYGFGLFNSLGYFVGAILAIVFFLLQILFSIWWITRFKMGPFEWFWRAGTYLEIPKLKRES</sequence>
<feature type="transmembrane region" description="Helical" evidence="1">
    <location>
        <begin position="320"/>
        <end position="339"/>
    </location>
</feature>
<dbReference type="EMBL" id="CP162551">
    <property type="protein sequence ID" value="XDI38278.1"/>
    <property type="molecule type" value="Genomic_DNA"/>
</dbReference>
<feature type="transmembrane region" description="Helical" evidence="1">
    <location>
        <begin position="98"/>
        <end position="118"/>
    </location>
</feature>